<dbReference type="SUPFAM" id="SSF90123">
    <property type="entry name" value="ABC transporter transmembrane region"/>
    <property type="match status" value="1"/>
</dbReference>
<feature type="domain" description="ABC transporter" evidence="15">
    <location>
        <begin position="1"/>
        <end position="189"/>
    </location>
</feature>
<comment type="similarity">
    <text evidence="2">Belongs to the ABC transporter superfamily. ABCB family. Multidrug resistance exporter (TC 3.A.1.201) subfamily.</text>
</comment>
<dbReference type="Gene3D" id="1.20.1560.10">
    <property type="entry name" value="ABC transporter type 1, transmembrane domain"/>
    <property type="match status" value="2"/>
</dbReference>
<evidence type="ECO:0000256" key="3">
    <source>
        <dbReference type="ARBA" id="ARBA00012191"/>
    </source>
</evidence>
<proteinExistence type="inferred from homology"/>
<dbReference type="InterPro" id="IPR017871">
    <property type="entry name" value="ABC_transporter-like_CS"/>
</dbReference>
<dbReference type="GO" id="GO:0005743">
    <property type="term" value="C:mitochondrial inner membrane"/>
    <property type="evidence" value="ECO:0007669"/>
    <property type="project" value="TreeGrafter"/>
</dbReference>
<keyword evidence="17" id="KW-1185">Reference proteome</keyword>
<feature type="transmembrane region" description="Helical" evidence="14">
    <location>
        <begin position="393"/>
        <end position="411"/>
    </location>
</feature>
<dbReference type="CDD" id="cd03249">
    <property type="entry name" value="ABC_MTABC3_MDL1_MDL2"/>
    <property type="match status" value="1"/>
</dbReference>
<dbReference type="GO" id="GO:0090374">
    <property type="term" value="P:oligopeptide export from mitochondrion"/>
    <property type="evidence" value="ECO:0007669"/>
    <property type="project" value="TreeGrafter"/>
</dbReference>
<dbReference type="PROSITE" id="PS50929">
    <property type="entry name" value="ABC_TM1F"/>
    <property type="match status" value="1"/>
</dbReference>
<feature type="transmembrane region" description="Helical" evidence="14">
    <location>
        <begin position="271"/>
        <end position="292"/>
    </location>
</feature>
<comment type="catalytic activity">
    <reaction evidence="13">
        <text>ATP + H2O + xenobioticSide 1 = ADP + phosphate + xenobioticSide 2.</text>
        <dbReference type="EC" id="7.6.2.2"/>
    </reaction>
</comment>
<evidence type="ECO:0000256" key="7">
    <source>
        <dbReference type="ARBA" id="ARBA00022741"/>
    </source>
</evidence>
<dbReference type="PROSITE" id="PS50893">
    <property type="entry name" value="ABC_TRANSPORTER_2"/>
    <property type="match status" value="2"/>
</dbReference>
<dbReference type="GO" id="GO:0016887">
    <property type="term" value="F:ATP hydrolysis activity"/>
    <property type="evidence" value="ECO:0007669"/>
    <property type="project" value="InterPro"/>
</dbReference>
<dbReference type="PANTHER" id="PTHR43394">
    <property type="entry name" value="ATP-DEPENDENT PERMEASE MDL1, MITOCHONDRIAL"/>
    <property type="match status" value="1"/>
</dbReference>
<feature type="transmembrane region" description="Helical" evidence="14">
    <location>
        <begin position="532"/>
        <end position="555"/>
    </location>
</feature>
<dbReference type="Proteomes" id="UP000887577">
    <property type="component" value="Unplaced"/>
</dbReference>
<dbReference type="Gene3D" id="3.40.50.300">
    <property type="entry name" value="P-loop containing nucleotide triphosphate hydrolases"/>
    <property type="match status" value="2"/>
</dbReference>
<sequence length="834" mass="91966">MRYYEQEQGSITLDGIPIEDLNIQWLRGIIGIVSQEPNLFQKTVYENIQMGNDKVSKEEIIQACRDANAHDFIVKLPLGYETKIGDGGGIKLSGGQKQRIAIARALIRKPRILLLDEATSALDTESEQLVQAALDKASTGRTTITIAHRLSTVKNADKIIVFDQGVIMESGTHSELMQIQNGIYFQMVKAQKIDGQKHVVIEAPETLDPDDFEVTTSRQASERIRKSMVSVRNQESGGIYVDDIQDVLEIEGLHQASLIDIFKFAKPELKLAIAGFILSLFRGLAWPLFSIIYGRLFLVLSTGDLENAANNAIFYCIGFAMIGIFGGFATFSSGFSLGIVGERVSQRLRLSVYRNILRQDAAFFDKPSHSVGALTARLAQDASHVQAAIDQRLAEILQGITALIIGVIVAFSFGWNMAPFCISLAILLVLIQTGISSYLKKRGAHDAEIAEEASRIVSESIENVRTVQALTRQEKIYADFCRASEIPHKRAIVRGFFQSASYSVSGSYISFNFWASYLFGMWLVNSDFSEPFIVFQVIEALNMAAILISSSASYFPEYIKARIAAGLMFGMIRREPSIDNLSDSGIVTPIYGNVEVSKVTFSYPNGRKYLTCNDLNITANFGQTVALVGPSGCGKSTVISLIERYYDTLGGIITIDGKDIRTLNIRHMRDAIALVGQEPTLFNLSIRENIIYGLENVADDEIIKAAKLANIHSFIESLPNGYNTSVGGRGTQLSGGQRQRIAIARAVIRNPRILLLDEATAALDGESEKIVQEALDRAKSGRTCIVVAHRLSTIQNADIICVIENGKCVEFGNHQTLLERKGLYYRLVKSQSMD</sequence>
<feature type="transmembrane region" description="Helical" evidence="14">
    <location>
        <begin position="499"/>
        <end position="520"/>
    </location>
</feature>
<dbReference type="PANTHER" id="PTHR43394:SF11">
    <property type="entry name" value="ATP-BINDING CASSETTE TRANSPORTER"/>
    <property type="match status" value="1"/>
</dbReference>
<dbReference type="FunFam" id="3.40.50.300:FF:000967">
    <property type="entry name" value="ABC multidrug transporter mdr4"/>
    <property type="match status" value="1"/>
</dbReference>
<evidence type="ECO:0000256" key="8">
    <source>
        <dbReference type="ARBA" id="ARBA00022840"/>
    </source>
</evidence>
<dbReference type="SMART" id="SM00382">
    <property type="entry name" value="AAA"/>
    <property type="match status" value="2"/>
</dbReference>
<feature type="transmembrane region" description="Helical" evidence="14">
    <location>
        <begin position="417"/>
        <end position="439"/>
    </location>
</feature>
<keyword evidence="12" id="KW-0325">Glycoprotein</keyword>
<keyword evidence="11 14" id="KW-0472">Membrane</keyword>
<dbReference type="InterPro" id="IPR003439">
    <property type="entry name" value="ABC_transporter-like_ATP-bd"/>
</dbReference>
<dbReference type="GO" id="GO:0005524">
    <property type="term" value="F:ATP binding"/>
    <property type="evidence" value="ECO:0007669"/>
    <property type="project" value="UniProtKB-KW"/>
</dbReference>
<evidence type="ECO:0000256" key="9">
    <source>
        <dbReference type="ARBA" id="ARBA00022967"/>
    </source>
</evidence>
<dbReference type="InterPro" id="IPR027417">
    <property type="entry name" value="P-loop_NTPase"/>
</dbReference>
<keyword evidence="8" id="KW-0067">ATP-binding</keyword>
<feature type="transmembrane region" description="Helical" evidence="14">
    <location>
        <begin position="312"/>
        <end position="340"/>
    </location>
</feature>
<dbReference type="InterPro" id="IPR003593">
    <property type="entry name" value="AAA+_ATPase"/>
</dbReference>
<dbReference type="FunFam" id="3.40.50.300:FF:000479">
    <property type="entry name" value="Multidrug resistance protein 1A"/>
    <property type="match status" value="1"/>
</dbReference>
<dbReference type="WBParaSite" id="PSU_v2.g11473.t1">
    <property type="protein sequence ID" value="PSU_v2.g11473.t1"/>
    <property type="gene ID" value="PSU_v2.g11473"/>
</dbReference>
<dbReference type="SUPFAM" id="SSF52540">
    <property type="entry name" value="P-loop containing nucleoside triphosphate hydrolases"/>
    <property type="match status" value="2"/>
</dbReference>
<evidence type="ECO:0000313" key="17">
    <source>
        <dbReference type="Proteomes" id="UP000887577"/>
    </source>
</evidence>
<evidence type="ECO:0000256" key="5">
    <source>
        <dbReference type="ARBA" id="ARBA00022692"/>
    </source>
</evidence>
<evidence type="ECO:0000256" key="10">
    <source>
        <dbReference type="ARBA" id="ARBA00022989"/>
    </source>
</evidence>
<dbReference type="AlphaFoldDB" id="A0A914XW64"/>
<evidence type="ECO:0000256" key="1">
    <source>
        <dbReference type="ARBA" id="ARBA00004141"/>
    </source>
</evidence>
<keyword evidence="7" id="KW-0547">Nucleotide-binding</keyword>
<name>A0A914XW64_9BILA</name>
<keyword evidence="9" id="KW-1278">Translocase</keyword>
<dbReference type="InterPro" id="IPR039421">
    <property type="entry name" value="Type_1_exporter"/>
</dbReference>
<keyword evidence="4" id="KW-0813">Transport</keyword>
<accession>A0A914XW64</accession>
<keyword evidence="10 14" id="KW-1133">Transmembrane helix</keyword>
<evidence type="ECO:0000256" key="6">
    <source>
        <dbReference type="ARBA" id="ARBA00022737"/>
    </source>
</evidence>
<evidence type="ECO:0000256" key="2">
    <source>
        <dbReference type="ARBA" id="ARBA00007577"/>
    </source>
</evidence>
<dbReference type="Pfam" id="PF00005">
    <property type="entry name" value="ABC_tran"/>
    <property type="match status" value="2"/>
</dbReference>
<evidence type="ECO:0000256" key="13">
    <source>
        <dbReference type="ARBA" id="ARBA00034018"/>
    </source>
</evidence>
<evidence type="ECO:0000259" key="16">
    <source>
        <dbReference type="PROSITE" id="PS50929"/>
    </source>
</evidence>
<dbReference type="GO" id="GO:0015421">
    <property type="term" value="F:ABC-type oligopeptide transporter activity"/>
    <property type="evidence" value="ECO:0007669"/>
    <property type="project" value="TreeGrafter"/>
</dbReference>
<feature type="domain" description="ABC transmembrane type-1" evidence="16">
    <location>
        <begin position="273"/>
        <end position="560"/>
    </location>
</feature>
<dbReference type="CDD" id="cd18578">
    <property type="entry name" value="ABC_6TM_Pgp_ABCB1_D2_like"/>
    <property type="match status" value="1"/>
</dbReference>
<evidence type="ECO:0000313" key="18">
    <source>
        <dbReference type="WBParaSite" id="PSU_v2.g11473.t1"/>
    </source>
</evidence>
<evidence type="ECO:0000259" key="15">
    <source>
        <dbReference type="PROSITE" id="PS50893"/>
    </source>
</evidence>
<protein>
    <recommendedName>
        <fullName evidence="3">ABC-type xenobiotic transporter</fullName>
        <ecNumber evidence="3">7.6.2.2</ecNumber>
    </recommendedName>
</protein>
<dbReference type="InterPro" id="IPR011527">
    <property type="entry name" value="ABC1_TM_dom"/>
</dbReference>
<evidence type="ECO:0000256" key="4">
    <source>
        <dbReference type="ARBA" id="ARBA00022448"/>
    </source>
</evidence>
<dbReference type="GO" id="GO:0008559">
    <property type="term" value="F:ABC-type xenobiotic transporter activity"/>
    <property type="evidence" value="ECO:0007669"/>
    <property type="project" value="UniProtKB-EC"/>
</dbReference>
<dbReference type="PROSITE" id="PS00211">
    <property type="entry name" value="ABC_TRANSPORTER_1"/>
    <property type="match status" value="2"/>
</dbReference>
<evidence type="ECO:0000256" key="14">
    <source>
        <dbReference type="SAM" id="Phobius"/>
    </source>
</evidence>
<evidence type="ECO:0000256" key="12">
    <source>
        <dbReference type="ARBA" id="ARBA00023180"/>
    </source>
</evidence>
<keyword evidence="5 14" id="KW-0812">Transmembrane</keyword>
<dbReference type="InterPro" id="IPR036640">
    <property type="entry name" value="ABC1_TM_sf"/>
</dbReference>
<keyword evidence="6" id="KW-0677">Repeat</keyword>
<dbReference type="EC" id="7.6.2.2" evidence="3"/>
<dbReference type="Pfam" id="PF00664">
    <property type="entry name" value="ABC_membrane"/>
    <property type="match status" value="1"/>
</dbReference>
<reference evidence="18" key="1">
    <citation type="submission" date="2022-11" db="UniProtKB">
        <authorList>
            <consortium name="WormBaseParasite"/>
        </authorList>
    </citation>
    <scope>IDENTIFICATION</scope>
</reference>
<comment type="subcellular location">
    <subcellularLocation>
        <location evidence="1">Membrane</location>
        <topology evidence="1">Multi-pass membrane protein</topology>
    </subcellularLocation>
</comment>
<feature type="domain" description="ABC transporter" evidence="15">
    <location>
        <begin position="594"/>
        <end position="830"/>
    </location>
</feature>
<organism evidence="17 18">
    <name type="scientific">Panagrolaimus superbus</name>
    <dbReference type="NCBI Taxonomy" id="310955"/>
    <lineage>
        <taxon>Eukaryota</taxon>
        <taxon>Metazoa</taxon>
        <taxon>Ecdysozoa</taxon>
        <taxon>Nematoda</taxon>
        <taxon>Chromadorea</taxon>
        <taxon>Rhabditida</taxon>
        <taxon>Tylenchina</taxon>
        <taxon>Panagrolaimomorpha</taxon>
        <taxon>Panagrolaimoidea</taxon>
        <taxon>Panagrolaimidae</taxon>
        <taxon>Panagrolaimus</taxon>
    </lineage>
</organism>
<evidence type="ECO:0000256" key="11">
    <source>
        <dbReference type="ARBA" id="ARBA00023136"/>
    </source>
</evidence>